<evidence type="ECO:0000256" key="3">
    <source>
        <dbReference type="ARBA" id="ARBA00022692"/>
    </source>
</evidence>
<feature type="domain" description="MRH" evidence="10">
    <location>
        <begin position="259"/>
        <end position="408"/>
    </location>
</feature>
<feature type="compositionally biased region" description="Low complexity" evidence="8">
    <location>
        <begin position="1282"/>
        <end position="1295"/>
    </location>
</feature>
<dbReference type="InterPro" id="IPR000479">
    <property type="entry name" value="CIMR_rpt"/>
</dbReference>
<sequence length="2684" mass="290302">MKTRNSGGKVQQHLVSPPRRMTMMLWWCVATVAALLVVATTTTRAVPLSSGGQTTQGGFVLKSTLLADEYDRAAAYALSQQGHRDPRAVTEPPLSCKVVNYETGNVVFDLSPLFRKPGEANHVVRDDDGNVYYLNVCGYVNAVGGAKRCTSQYNDTHISGCQDMPGTSKPPLHIGTESIPPALVNPAEPSEGVTLLFSSDATHGAACESGARPHTKILFTCGPSRGRPVFLNEGDECSFTFRWETDLVCEDADPSVEELPCYVETDKGDIIDLSPLVSSVSNWRALDETHNADTYMYYLSVCRTLVPTPDLPAGCATSTSAACQYKTSESSRRPVSLGHPATPRYSNGEVSMTYTMGDSCGDTGIKRKAQIFFTCPTSRDKGLGSPKFREEINCYYIFDWETTAACVVGSEQSSGSACSVTDDNDNVFDFSPLKGKSYSVLFEDTTYEFGVCGAPVSCGIDGKKAAVCRTKGIHADVLATTTSGVSVTGGEVQVSYVSAPVSGDKIGVITTFVCDPAATPDASLEDRATLVDIVGTIAKPRVLLFEVQTSLVCVQEVECAIEANGRSYDLSPLTKDTYWRVDAASYSYLINVCKNVVAPSLGCEGTGGCQLLDDSKHTAYPLGTVSGPRIDGNNALVLEYTNGSKCGNLDISRSMTITFECDESAGVAGALTALEEKTTCHYEFLWQTSAACPVETDRAEGCRLTDEHSGQTFDLTNLASKLRHRDLHVSSTDATYHVGLCAPSSYCGDDVAVCDASRKSYGQATTELSYNQDSLFLTYSNGASCGNGQKKATTIQFKCAEGDGEDGPVVLSDDDCLLELEWPTRYACTEEFETMNCIAYHGDKRFDISRLLDSNANYFAEDAETGTTFLINVCRPMIPDSERLCPFGAAACAITHDKKAISLGKPGKEPVYDAEHDRVYIDYLNGTDGASSRIEFVCPEPSEDESTFNTLVYLGKEVESNKYLFRIRSKAACQRVLVRGSNCMVSDSITGMQMDLSPLRRDRPYEVKTPKYTYELNVCKAVPCADRKSSSSAGACQTDGSGNAYHLGEVNSEPLFDNNVLQLSYEHGHACHDKTVFRRTVILFVCDLEVETGEPEFLHEDNNCMYIFQWRTQHACKPQITHCGAIDPDTGAEYHLDALMRQDYAITVYDRGTASSSNWLALDNDDDPLLAKYAFRINVCRPLVPDSSISCAPFAAACQTNLDSRDHYTIGYPLRGPEVVDGRLQMQYPLGDSSGCPGHRTATIEFSCNPTPGDLGTPVFEFEGDHCDYHFSWSSSAACPHGGSEATSTTSTSSPGTGGDDDSGRGCKVMNRITGETIDLSGLGSDGLLHTRGYGKDGTEYDYYVGICQESQKSNQRECSGMGACQTTSGLTVGLGQANHHLFFEGDQLTLQYTDGKLCHGQYKRRTTLFIMCDHAETGAPRLEYIEETDDCEYRFEVYTALACSRVRQTSCTAIDFNQDTEPVAYDLSPLMQIDEDYAVEIPDPESMGGSLAVIDINVCRSLVRPRPGCENFYSVCMSPHGQRQGDPLGLPSSPYVTPDHQLRMDYVSPGCEFGDSPTTNTTIIFQCSADGETHQPVLVSPSTRETCEFLIVWETELACGPGGASGSDTTTTAAPGTLTRDDCVVSNEYDRFDLTTLGSAKADVENEADGEDYEYHVAACGTVPCRNTDGLSASVCQSDSESAWSLGQFTRRPVLEEGHADQVVLEYEDGSACGQKQRTSRVTFKCERNQARQGPVFVAETDTCEYEFTWYTDAVCPNQAIPHRPLGCSIADPETGRVYHLDELMRSNELDENWLARDAAEDEEGSSGFNFYINVCRPLVPSQIDSGVLSEVCRGSGVCQMTESGAAYSGGYAMHEPEFDANGDVVLRYSLPHSYETKCHGQFTRSASITFTCKEGTLGHPVFVGETAECEYQFVWETSVVCEYKQKAGSNCQVTDEETGTVFDLSPLQGTLARAEAGGYTYELAVCSAPIRESFSGCADDSKVGACQLKQDLRTYSYNLGEINAKPFVTDAGVALEYVHGQACHNHKFQRSTYIEFVCDSTAGDGAPVFVDELEDCSYVFRWPTAHVCERQTDFECVVTDKKGREYDLSALKRLDGNWMVDNTAQADEFTYVLNVCHNVIRTGQARNCSGNAGACQWSAESHGFYDLGHPAEPKFVGGQLQMVLEGGTPCNGKPRTTTVTFECKKPDGSGEPLGTPRFDHEDDCHYNILWETSAACPVNTEPDHNTDKCVFEDAVTGAVVDLTTISPSLLEFTDDRSMRYSFNPCATFSCGNTRSYACQRAGSDEFSLGSSKSVTVSDGAVSMHLTGGTRCPSIGQDREAFITFECPEDGTSETSSLVSVNEEHTCSYGMVVRTPAACGLAPRQCIVKDNTHEKGWEYDLSPLSVDGAITVKTDDGQIDFNVCRGVSRAGCPSNAGACLTIGNEHYALGLYTEDTQPEMMQDKPQVHLMYTGGECPHGSHASVEIIFVCPADTSKPKSPTLVRSTGCVYQIEWETCRVCPGQNPCEDVRTTHAPGTHGEGSTAAQHTTHSGAHDGTDTSSGSHKKKGVVAAVVIIVLIVVVTGTYLIMKPGQRASLLSCCGGGSSSGSGTSYVKLQSNVKEHLFSDSSSEEEALFGIGAHDSDDDSDHGDGSGSGGTREASFMAAKATPSATAATAQNKTALISTGSSSSGDDDDDAPLVPI</sequence>
<feature type="domain" description="MRH" evidence="10">
    <location>
        <begin position="1142"/>
        <end position="1281"/>
    </location>
</feature>
<gene>
    <name evidence="11" type="ORF">PTSG_04871</name>
</gene>
<keyword evidence="4" id="KW-0732">Signal</keyword>
<dbReference type="EMBL" id="GL832965">
    <property type="protein sequence ID" value="EGD73158.1"/>
    <property type="molecule type" value="Genomic_DNA"/>
</dbReference>
<dbReference type="InterPro" id="IPR009011">
    <property type="entry name" value="Man6P_isomerase_rcpt-bd_dom_sf"/>
</dbReference>
<evidence type="ECO:0000259" key="10">
    <source>
        <dbReference type="PROSITE" id="PS51914"/>
    </source>
</evidence>
<dbReference type="SUPFAM" id="SSF50911">
    <property type="entry name" value="Mannose 6-phosphate receptor domain"/>
    <property type="match status" value="16"/>
</dbReference>
<keyword evidence="2" id="KW-0813">Transport</keyword>
<dbReference type="GO" id="GO:0005802">
    <property type="term" value="C:trans-Golgi network"/>
    <property type="evidence" value="ECO:0007669"/>
    <property type="project" value="TreeGrafter"/>
</dbReference>
<dbReference type="RefSeq" id="XP_004994189.1">
    <property type="nucleotide sequence ID" value="XM_004994132.1"/>
</dbReference>
<organism evidence="12">
    <name type="scientific">Salpingoeca rosetta (strain ATCC 50818 / BSB-021)</name>
    <dbReference type="NCBI Taxonomy" id="946362"/>
    <lineage>
        <taxon>Eukaryota</taxon>
        <taxon>Choanoflagellata</taxon>
        <taxon>Craspedida</taxon>
        <taxon>Salpingoecidae</taxon>
        <taxon>Salpingoeca</taxon>
    </lineage>
</organism>
<feature type="domain" description="MRH" evidence="10">
    <location>
        <begin position="1767"/>
        <end position="1925"/>
    </location>
</feature>
<dbReference type="InParanoid" id="F2U8V5"/>
<evidence type="ECO:0000313" key="12">
    <source>
        <dbReference type="Proteomes" id="UP000007799"/>
    </source>
</evidence>
<dbReference type="SMR" id="F2U8V5"/>
<feature type="compositionally biased region" description="Low complexity" evidence="8">
    <location>
        <begin position="2646"/>
        <end position="2658"/>
    </location>
</feature>
<comment type="subcellular location">
    <subcellularLocation>
        <location evidence="1">Endomembrane system</location>
    </subcellularLocation>
</comment>
<keyword evidence="5 9" id="KW-1133">Transmembrane helix</keyword>
<feature type="domain" description="MRH" evidence="10">
    <location>
        <begin position="1450"/>
        <end position="1602"/>
    </location>
</feature>
<evidence type="ECO:0000256" key="6">
    <source>
        <dbReference type="ARBA" id="ARBA00023136"/>
    </source>
</evidence>
<dbReference type="Pfam" id="PF00878">
    <property type="entry name" value="CIMR"/>
    <property type="match status" value="15"/>
</dbReference>
<feature type="region of interest" description="Disordered" evidence="8">
    <location>
        <begin position="1282"/>
        <end position="1305"/>
    </location>
</feature>
<dbReference type="PANTHER" id="PTHR15071">
    <property type="entry name" value="MANNOSE-6-PHOSPHATE RECEPTOR FAMILY MEMBER"/>
    <property type="match status" value="1"/>
</dbReference>
<evidence type="ECO:0000256" key="2">
    <source>
        <dbReference type="ARBA" id="ARBA00022448"/>
    </source>
</evidence>
<dbReference type="InterPro" id="IPR044865">
    <property type="entry name" value="MRH_dom"/>
</dbReference>
<dbReference type="OrthoDB" id="4504960at2759"/>
<feature type="domain" description="MRH" evidence="10">
    <location>
        <begin position="2229"/>
        <end position="2362"/>
    </location>
</feature>
<feature type="domain" description="MRH" evidence="10">
    <location>
        <begin position="1325"/>
        <end position="1446"/>
    </location>
</feature>
<keyword evidence="12" id="KW-1185">Reference proteome</keyword>
<feature type="region of interest" description="Disordered" evidence="8">
    <location>
        <begin position="2620"/>
        <end position="2684"/>
    </location>
</feature>
<proteinExistence type="predicted"/>
<evidence type="ECO:0000256" key="5">
    <source>
        <dbReference type="ARBA" id="ARBA00022989"/>
    </source>
</evidence>
<evidence type="ECO:0000256" key="4">
    <source>
        <dbReference type="ARBA" id="ARBA00022729"/>
    </source>
</evidence>
<feature type="region of interest" description="Disordered" evidence="8">
    <location>
        <begin position="2512"/>
        <end position="2545"/>
    </location>
</feature>
<evidence type="ECO:0000256" key="1">
    <source>
        <dbReference type="ARBA" id="ARBA00004308"/>
    </source>
</evidence>
<dbReference type="Gene3D" id="2.70.130.10">
    <property type="entry name" value="Mannose-6-phosphate receptor binding domain"/>
    <property type="match status" value="16"/>
</dbReference>
<feature type="transmembrane region" description="Helical" evidence="9">
    <location>
        <begin position="2550"/>
        <end position="2570"/>
    </location>
</feature>
<dbReference type="PROSITE" id="PS51914">
    <property type="entry name" value="MRH"/>
    <property type="match status" value="16"/>
</dbReference>
<feature type="domain" description="MRH" evidence="10">
    <location>
        <begin position="700"/>
        <end position="830"/>
    </location>
</feature>
<dbReference type="GO" id="GO:0007041">
    <property type="term" value="P:lysosomal transport"/>
    <property type="evidence" value="ECO:0007669"/>
    <property type="project" value="InterPro"/>
</dbReference>
<name>F2U8V5_SALR5</name>
<feature type="compositionally biased region" description="Acidic residues" evidence="8">
    <location>
        <begin position="2673"/>
        <end position="2684"/>
    </location>
</feature>
<evidence type="ECO:0000256" key="8">
    <source>
        <dbReference type="SAM" id="MobiDB-lite"/>
    </source>
</evidence>
<dbReference type="Proteomes" id="UP000007799">
    <property type="component" value="Unassembled WGS sequence"/>
</dbReference>
<dbReference type="GeneID" id="16074769"/>
<feature type="domain" description="MRH" evidence="10">
    <location>
        <begin position="94"/>
        <end position="251"/>
    </location>
</feature>
<evidence type="ECO:0000256" key="9">
    <source>
        <dbReference type="SAM" id="Phobius"/>
    </source>
</evidence>
<accession>F2U8V5</accession>
<protein>
    <recommendedName>
        <fullName evidence="10">MRH domain-containing protein</fullName>
    </recommendedName>
</protein>
<dbReference type="eggNOG" id="KOG4504">
    <property type="taxonomic scope" value="Eukaryota"/>
</dbReference>
<feature type="domain" description="MRH" evidence="10">
    <location>
        <begin position="557"/>
        <end position="694"/>
    </location>
</feature>
<dbReference type="GO" id="GO:0005537">
    <property type="term" value="F:D-mannose binding"/>
    <property type="evidence" value="ECO:0007669"/>
    <property type="project" value="InterPro"/>
</dbReference>
<feature type="domain" description="MRH" evidence="10">
    <location>
        <begin position="2076"/>
        <end position="2220"/>
    </location>
</feature>
<keyword evidence="7" id="KW-1015">Disulfide bond</keyword>
<feature type="domain" description="MRH" evidence="10">
    <location>
        <begin position="835"/>
        <end position="975"/>
    </location>
</feature>
<dbReference type="GO" id="GO:0000139">
    <property type="term" value="C:Golgi membrane"/>
    <property type="evidence" value="ECO:0007669"/>
    <property type="project" value="UniProtKB-SubCell"/>
</dbReference>
<feature type="domain" description="MRH" evidence="10">
    <location>
        <begin position="981"/>
        <end position="1118"/>
    </location>
</feature>
<dbReference type="FunCoup" id="F2U8V5">
    <property type="interactions" value="583"/>
</dbReference>
<dbReference type="PANTHER" id="PTHR15071:SF0">
    <property type="entry name" value="MANNOSE 6-PHOSPHATE RECEPTOR-LIKE PROTEIN 1"/>
    <property type="match status" value="1"/>
</dbReference>
<dbReference type="OMA" id="FITYQSS"/>
<keyword evidence="3 9" id="KW-0812">Transmembrane</keyword>
<evidence type="ECO:0000313" key="11">
    <source>
        <dbReference type="EMBL" id="EGD73158.1"/>
    </source>
</evidence>
<dbReference type="STRING" id="946362.F2U8V5"/>
<dbReference type="GO" id="GO:0038023">
    <property type="term" value="F:signaling receptor activity"/>
    <property type="evidence" value="ECO:0007669"/>
    <property type="project" value="InterPro"/>
</dbReference>
<feature type="domain" description="MRH" evidence="10">
    <location>
        <begin position="2365"/>
        <end position="2503"/>
    </location>
</feature>
<feature type="domain" description="MRH" evidence="10">
    <location>
        <begin position="1931"/>
        <end position="2072"/>
    </location>
</feature>
<reference evidence="11" key="1">
    <citation type="submission" date="2009-08" db="EMBL/GenBank/DDBJ databases">
        <title>Annotation of Salpingoeca rosetta.</title>
        <authorList>
            <consortium name="The Broad Institute Genome Sequencing Platform"/>
            <person name="Russ C."/>
            <person name="Cuomo C."/>
            <person name="Burger G."/>
            <person name="Gray M.W."/>
            <person name="Holland P.W.H."/>
            <person name="King N."/>
            <person name="Lang F.B.F."/>
            <person name="Roger A.J."/>
            <person name="Ruiz-Trillo I."/>
            <person name="Young S.K."/>
            <person name="Zeng Q."/>
            <person name="Gargeya S."/>
            <person name="Alvarado L."/>
            <person name="Berlin A."/>
            <person name="Chapman S.B."/>
            <person name="Chen Z."/>
            <person name="Freedman E."/>
            <person name="Gellesch M."/>
            <person name="Goldberg J."/>
            <person name="Griggs A."/>
            <person name="Gujja S."/>
            <person name="Heilman E."/>
            <person name="Heiman D."/>
            <person name="Howarth C."/>
            <person name="Mehta T."/>
            <person name="Neiman D."/>
            <person name="Pearson M."/>
            <person name="Roberts A."/>
            <person name="Saif S."/>
            <person name="Shea T."/>
            <person name="Shenoy N."/>
            <person name="Sisk P."/>
            <person name="Stolte C."/>
            <person name="Sykes S."/>
            <person name="White J."/>
            <person name="Yandava C."/>
            <person name="Haas B."/>
            <person name="Nusbaum C."/>
            <person name="Birren B."/>
        </authorList>
    </citation>
    <scope>NUCLEOTIDE SEQUENCE [LARGE SCALE GENOMIC DNA]</scope>
    <source>
        <strain evidence="11">ATCC 50818</strain>
    </source>
</reference>
<feature type="domain" description="MRH" evidence="10">
    <location>
        <begin position="416"/>
        <end position="555"/>
    </location>
</feature>
<evidence type="ECO:0000256" key="7">
    <source>
        <dbReference type="ARBA" id="ARBA00023157"/>
    </source>
</evidence>
<dbReference type="GO" id="GO:0010008">
    <property type="term" value="C:endosome membrane"/>
    <property type="evidence" value="ECO:0007669"/>
    <property type="project" value="UniProtKB-SubCell"/>
</dbReference>
<dbReference type="KEGG" id="sre:PTSG_04871"/>
<keyword evidence="6 9" id="KW-0472">Membrane</keyword>
<dbReference type="SMART" id="SM01404">
    <property type="entry name" value="CIMR"/>
    <property type="match status" value="16"/>
</dbReference>
<feature type="domain" description="MRH" evidence="10">
    <location>
        <begin position="1622"/>
        <end position="1759"/>
    </location>
</feature>